<reference evidence="3" key="1">
    <citation type="journal article" date="2019" name="Int. J. Syst. Evol. Microbiol.">
        <title>The Global Catalogue of Microorganisms (GCM) 10K type strain sequencing project: providing services to taxonomists for standard genome sequencing and annotation.</title>
        <authorList>
            <consortium name="The Broad Institute Genomics Platform"/>
            <consortium name="The Broad Institute Genome Sequencing Center for Infectious Disease"/>
            <person name="Wu L."/>
            <person name="Ma J."/>
        </authorList>
    </citation>
    <scope>NUCLEOTIDE SEQUENCE [LARGE SCALE GENOMIC DNA]</scope>
    <source>
        <strain evidence="3">JCM 13006</strain>
    </source>
</reference>
<comment type="caution">
    <text evidence="2">The sequence shown here is derived from an EMBL/GenBank/DDBJ whole genome shotgun (WGS) entry which is preliminary data.</text>
</comment>
<evidence type="ECO:0000313" key="2">
    <source>
        <dbReference type="EMBL" id="GAA4884791.1"/>
    </source>
</evidence>
<feature type="region of interest" description="Disordered" evidence="1">
    <location>
        <begin position="18"/>
        <end position="50"/>
    </location>
</feature>
<sequence>MRMADALRGLRRLLPAGKPAAAAGLLPPGRPVRPDDHEEGAQPVLRLSDGPAPRGLWEQLHRLHPQTGLWPLLPAPLSRTCGSAWSRRRPVVPLVGLSFRHDHTGEWFSLVKGGSGAGGHLE</sequence>
<gene>
    <name evidence="2" type="ORF">GCM10023235_77180</name>
</gene>
<evidence type="ECO:0000256" key="1">
    <source>
        <dbReference type="SAM" id="MobiDB-lite"/>
    </source>
</evidence>
<protein>
    <submittedName>
        <fullName evidence="2">Uncharacterized protein</fullName>
    </submittedName>
</protein>
<accession>A0ABP9EQU5</accession>
<evidence type="ECO:0000313" key="3">
    <source>
        <dbReference type="Proteomes" id="UP001501752"/>
    </source>
</evidence>
<dbReference type="Proteomes" id="UP001501752">
    <property type="component" value="Unassembled WGS sequence"/>
</dbReference>
<proteinExistence type="predicted"/>
<feature type="compositionally biased region" description="Low complexity" evidence="1">
    <location>
        <begin position="18"/>
        <end position="27"/>
    </location>
</feature>
<keyword evidence="3" id="KW-1185">Reference proteome</keyword>
<organism evidence="2 3">
    <name type="scientific">Kitasatospora terrestris</name>
    <dbReference type="NCBI Taxonomy" id="258051"/>
    <lineage>
        <taxon>Bacteria</taxon>
        <taxon>Bacillati</taxon>
        <taxon>Actinomycetota</taxon>
        <taxon>Actinomycetes</taxon>
        <taxon>Kitasatosporales</taxon>
        <taxon>Streptomycetaceae</taxon>
        <taxon>Kitasatospora</taxon>
    </lineage>
</organism>
<name>A0ABP9EQU5_9ACTN</name>
<dbReference type="EMBL" id="BAABIS010000001">
    <property type="protein sequence ID" value="GAA4884791.1"/>
    <property type="molecule type" value="Genomic_DNA"/>
</dbReference>